<reference evidence="1 2" key="1">
    <citation type="submission" date="2020-09" db="EMBL/GenBank/DDBJ databases">
        <title>De no assembly of potato wild relative species, Solanum commersonii.</title>
        <authorList>
            <person name="Cho K."/>
        </authorList>
    </citation>
    <scope>NUCLEOTIDE SEQUENCE [LARGE SCALE GENOMIC DNA]</scope>
    <source>
        <strain evidence="1">LZ3.2</strain>
        <tissue evidence="1">Leaf</tissue>
    </source>
</reference>
<evidence type="ECO:0000313" key="1">
    <source>
        <dbReference type="EMBL" id="KAG5621642.1"/>
    </source>
</evidence>
<proteinExistence type="predicted"/>
<gene>
    <name evidence="1" type="ORF">H5410_006860</name>
</gene>
<name>A0A9J6ABR4_SOLCO</name>
<accession>A0A9J6ABR4</accession>
<evidence type="ECO:0000313" key="2">
    <source>
        <dbReference type="Proteomes" id="UP000824120"/>
    </source>
</evidence>
<protein>
    <submittedName>
        <fullName evidence="1">Uncharacterized protein</fullName>
    </submittedName>
</protein>
<comment type="caution">
    <text evidence="1">The sequence shown here is derived from an EMBL/GenBank/DDBJ whole genome shotgun (WGS) entry which is preliminary data.</text>
</comment>
<organism evidence="1 2">
    <name type="scientific">Solanum commersonii</name>
    <name type="common">Commerson's wild potato</name>
    <name type="synonym">Commerson's nightshade</name>
    <dbReference type="NCBI Taxonomy" id="4109"/>
    <lineage>
        <taxon>Eukaryota</taxon>
        <taxon>Viridiplantae</taxon>
        <taxon>Streptophyta</taxon>
        <taxon>Embryophyta</taxon>
        <taxon>Tracheophyta</taxon>
        <taxon>Spermatophyta</taxon>
        <taxon>Magnoliopsida</taxon>
        <taxon>eudicotyledons</taxon>
        <taxon>Gunneridae</taxon>
        <taxon>Pentapetalae</taxon>
        <taxon>asterids</taxon>
        <taxon>lamiids</taxon>
        <taxon>Solanales</taxon>
        <taxon>Solanaceae</taxon>
        <taxon>Solanoideae</taxon>
        <taxon>Solaneae</taxon>
        <taxon>Solanum</taxon>
    </lineage>
</organism>
<dbReference type="Proteomes" id="UP000824120">
    <property type="component" value="Chromosome 2"/>
</dbReference>
<sequence length="74" mass="7754">MLKQSTGLAKVVNPCLHTGQRIQSVLSTHGDDVLIGGEAVIHLSPNSDLWSGTLKLKIVFNPGAASSTVMVVKS</sequence>
<dbReference type="AlphaFoldDB" id="A0A9J6ABR4"/>
<dbReference type="EMBL" id="JACXVP010000002">
    <property type="protein sequence ID" value="KAG5621642.1"/>
    <property type="molecule type" value="Genomic_DNA"/>
</dbReference>
<keyword evidence="2" id="KW-1185">Reference proteome</keyword>